<keyword evidence="1" id="KW-0472">Membrane</keyword>
<feature type="transmembrane region" description="Helical" evidence="1">
    <location>
        <begin position="310"/>
        <end position="332"/>
    </location>
</feature>
<keyword evidence="5" id="KW-1185">Reference proteome</keyword>
<dbReference type="PANTHER" id="PTHR11161">
    <property type="entry name" value="O-ACYLTRANSFERASE"/>
    <property type="match status" value="1"/>
</dbReference>
<keyword evidence="1" id="KW-1133">Transmembrane helix</keyword>
<organism evidence="4 5">
    <name type="scientific">Ladona fulva</name>
    <name type="common">Scarce chaser dragonfly</name>
    <name type="synonym">Libellula fulva</name>
    <dbReference type="NCBI Taxonomy" id="123851"/>
    <lineage>
        <taxon>Eukaryota</taxon>
        <taxon>Metazoa</taxon>
        <taxon>Ecdysozoa</taxon>
        <taxon>Arthropoda</taxon>
        <taxon>Hexapoda</taxon>
        <taxon>Insecta</taxon>
        <taxon>Pterygota</taxon>
        <taxon>Palaeoptera</taxon>
        <taxon>Odonata</taxon>
        <taxon>Epiprocta</taxon>
        <taxon>Anisoptera</taxon>
        <taxon>Libelluloidea</taxon>
        <taxon>Libellulidae</taxon>
        <taxon>Ladona</taxon>
    </lineage>
</organism>
<comment type="caution">
    <text evidence="4">The sequence shown here is derived from an EMBL/GenBank/DDBJ whole genome shotgun (WGS) entry which is preliminary data.</text>
</comment>
<feature type="transmembrane region" description="Helical" evidence="1">
    <location>
        <begin position="171"/>
        <end position="190"/>
    </location>
</feature>
<dbReference type="Proteomes" id="UP000792457">
    <property type="component" value="Unassembled WGS sequence"/>
</dbReference>
<evidence type="ECO:0000259" key="3">
    <source>
        <dbReference type="SMART" id="SM00703"/>
    </source>
</evidence>
<protein>
    <recommendedName>
        <fullName evidence="3">Nose resistant-to-fluoxetine protein N-terminal domain-containing protein</fullName>
    </recommendedName>
</protein>
<name>A0A8K0JYQ6_LADFU</name>
<dbReference type="PANTHER" id="PTHR11161:SF4">
    <property type="entry name" value="DROP DEAD"/>
    <property type="match status" value="1"/>
</dbReference>
<evidence type="ECO:0000313" key="5">
    <source>
        <dbReference type="Proteomes" id="UP000792457"/>
    </source>
</evidence>
<accession>A0A8K0JYQ6</accession>
<dbReference type="InterPro" id="IPR052728">
    <property type="entry name" value="O2_lipid_transport_reg"/>
</dbReference>
<feature type="domain" description="Nose resistant-to-fluoxetine protein N-terminal" evidence="3">
    <location>
        <begin position="1"/>
        <end position="160"/>
    </location>
</feature>
<evidence type="ECO:0000256" key="2">
    <source>
        <dbReference type="SAM" id="SignalP"/>
    </source>
</evidence>
<reference evidence="4" key="1">
    <citation type="submission" date="2013-04" db="EMBL/GenBank/DDBJ databases">
        <authorList>
            <person name="Qu J."/>
            <person name="Murali S.C."/>
            <person name="Bandaranaike D."/>
            <person name="Bellair M."/>
            <person name="Blankenburg K."/>
            <person name="Chao H."/>
            <person name="Dinh H."/>
            <person name="Doddapaneni H."/>
            <person name="Downs B."/>
            <person name="Dugan-Rocha S."/>
            <person name="Elkadiri S."/>
            <person name="Gnanaolivu R.D."/>
            <person name="Hernandez B."/>
            <person name="Javaid M."/>
            <person name="Jayaseelan J.C."/>
            <person name="Lee S."/>
            <person name="Li M."/>
            <person name="Ming W."/>
            <person name="Munidasa M."/>
            <person name="Muniz J."/>
            <person name="Nguyen L."/>
            <person name="Ongeri F."/>
            <person name="Osuji N."/>
            <person name="Pu L.-L."/>
            <person name="Puazo M."/>
            <person name="Qu C."/>
            <person name="Quiroz J."/>
            <person name="Raj R."/>
            <person name="Weissenberger G."/>
            <person name="Xin Y."/>
            <person name="Zou X."/>
            <person name="Han Y."/>
            <person name="Richards S."/>
            <person name="Worley K."/>
            <person name="Muzny D."/>
            <person name="Gibbs R."/>
        </authorList>
    </citation>
    <scope>NUCLEOTIDE SEQUENCE</scope>
    <source>
        <strain evidence="4">Sampled in the wild</strain>
    </source>
</reference>
<feature type="transmembrane region" description="Helical" evidence="1">
    <location>
        <begin position="240"/>
        <end position="259"/>
    </location>
</feature>
<dbReference type="SMART" id="SM00703">
    <property type="entry name" value="NRF"/>
    <property type="match status" value="1"/>
</dbReference>
<dbReference type="OrthoDB" id="6629899at2759"/>
<dbReference type="InterPro" id="IPR006621">
    <property type="entry name" value="Nose-resist-to-fluoxetine_N"/>
</dbReference>
<sequence length="398" mass="45508">MQPFGNMLGAAVFALGALAVYDASGKVTSGVLRGNVQWLGDDMECFSVASKPSAPEDDPDNIRGQYCAVRIFADPRENAVNETSDLVDIFDMIHTHNALQNSPEDRIVFFPSFSPLTLGLCIPRSCSYIDLEAALTEWISPFNSSDVDLQVLVRPDSCSKERHNQFSTRTYLTIGFCVVMTLMGIAGAIYEIRKERLMRENGGKPMIEGKWTRIFLTFSFRSNLRMLLDTETPIDEIGCLHGIRAFFCIFLYLLHKSFFLDGPKSMVLRSFWVHVDTFVVLSGLLTSYYTMKRLQEGKKLNILKMYVQRYIKFTPLFFVCVLLVGNVVEYLVTDSQYTRLIQLFSRSCRDGWINTVTYTNTFRGFDDMVSRYFLMKRIRSSRTSFLALFHVNCFQFLG</sequence>
<evidence type="ECO:0000313" key="4">
    <source>
        <dbReference type="EMBL" id="KAG8222733.1"/>
    </source>
</evidence>
<feature type="transmembrane region" description="Helical" evidence="1">
    <location>
        <begin position="271"/>
        <end position="290"/>
    </location>
</feature>
<proteinExistence type="predicted"/>
<evidence type="ECO:0000256" key="1">
    <source>
        <dbReference type="SAM" id="Phobius"/>
    </source>
</evidence>
<keyword evidence="2" id="KW-0732">Signal</keyword>
<feature type="signal peptide" evidence="2">
    <location>
        <begin position="1"/>
        <end position="25"/>
    </location>
</feature>
<dbReference type="AlphaFoldDB" id="A0A8K0JYQ6"/>
<dbReference type="EMBL" id="KZ308143">
    <property type="protein sequence ID" value="KAG8222733.1"/>
    <property type="molecule type" value="Genomic_DNA"/>
</dbReference>
<keyword evidence="1" id="KW-0812">Transmembrane</keyword>
<dbReference type="Pfam" id="PF20146">
    <property type="entry name" value="NRF"/>
    <property type="match status" value="1"/>
</dbReference>
<feature type="chain" id="PRO_5035474721" description="Nose resistant-to-fluoxetine protein N-terminal domain-containing protein" evidence="2">
    <location>
        <begin position="26"/>
        <end position="398"/>
    </location>
</feature>
<reference evidence="4" key="2">
    <citation type="submission" date="2017-10" db="EMBL/GenBank/DDBJ databases">
        <title>Ladona fulva Genome sequencing and assembly.</title>
        <authorList>
            <person name="Murali S."/>
            <person name="Richards S."/>
            <person name="Bandaranaike D."/>
            <person name="Bellair M."/>
            <person name="Blankenburg K."/>
            <person name="Chao H."/>
            <person name="Dinh H."/>
            <person name="Doddapaneni H."/>
            <person name="Dugan-Rocha S."/>
            <person name="Elkadiri S."/>
            <person name="Gnanaolivu R."/>
            <person name="Hernandez B."/>
            <person name="Skinner E."/>
            <person name="Javaid M."/>
            <person name="Lee S."/>
            <person name="Li M."/>
            <person name="Ming W."/>
            <person name="Munidasa M."/>
            <person name="Muniz J."/>
            <person name="Nguyen L."/>
            <person name="Hughes D."/>
            <person name="Osuji N."/>
            <person name="Pu L.-L."/>
            <person name="Puazo M."/>
            <person name="Qu C."/>
            <person name="Quiroz J."/>
            <person name="Raj R."/>
            <person name="Weissenberger G."/>
            <person name="Xin Y."/>
            <person name="Zou X."/>
            <person name="Han Y."/>
            <person name="Worley K."/>
            <person name="Muzny D."/>
            <person name="Gibbs R."/>
        </authorList>
    </citation>
    <scope>NUCLEOTIDE SEQUENCE</scope>
    <source>
        <strain evidence="4">Sampled in the wild</strain>
    </source>
</reference>
<gene>
    <name evidence="4" type="ORF">J437_LFUL008129</name>
</gene>